<protein>
    <submittedName>
        <fullName evidence="2">Uncharacterized protein</fullName>
    </submittedName>
</protein>
<organism evidence="1 2">
    <name type="scientific">Globodera rostochiensis</name>
    <name type="common">Golden nematode worm</name>
    <name type="synonym">Heterodera rostochiensis</name>
    <dbReference type="NCBI Taxonomy" id="31243"/>
    <lineage>
        <taxon>Eukaryota</taxon>
        <taxon>Metazoa</taxon>
        <taxon>Ecdysozoa</taxon>
        <taxon>Nematoda</taxon>
        <taxon>Chromadorea</taxon>
        <taxon>Rhabditida</taxon>
        <taxon>Tylenchina</taxon>
        <taxon>Tylenchomorpha</taxon>
        <taxon>Tylenchoidea</taxon>
        <taxon>Heteroderidae</taxon>
        <taxon>Heteroderinae</taxon>
        <taxon>Globodera</taxon>
    </lineage>
</organism>
<name>A0A914GUB8_GLORO</name>
<dbReference type="AlphaFoldDB" id="A0A914GUB8"/>
<reference evidence="2" key="1">
    <citation type="submission" date="2022-11" db="UniProtKB">
        <authorList>
            <consortium name="WormBaseParasite"/>
        </authorList>
    </citation>
    <scope>IDENTIFICATION</scope>
</reference>
<keyword evidence="1" id="KW-1185">Reference proteome</keyword>
<dbReference type="Proteomes" id="UP000887572">
    <property type="component" value="Unplaced"/>
</dbReference>
<evidence type="ECO:0000313" key="1">
    <source>
        <dbReference type="Proteomes" id="UP000887572"/>
    </source>
</evidence>
<accession>A0A914GUB8</accession>
<evidence type="ECO:0000313" key="2">
    <source>
        <dbReference type="WBParaSite" id="Gr19_v10_g10860.t1"/>
    </source>
</evidence>
<proteinExistence type="predicted"/>
<sequence>MKNGEKKSQEVGPSKANVLKTAVVGVLALGGGIGLANGAQPAASGASFNNNLTSATNQHLFKPSTGYEPPPMKPFTIICAETPSSPFQRNETEDSFFLFVLKKVGGVSSSE</sequence>
<dbReference type="WBParaSite" id="Gr19_v10_g10860.t1">
    <property type="protein sequence ID" value="Gr19_v10_g10860.t1"/>
    <property type="gene ID" value="Gr19_v10_g10860"/>
</dbReference>